<organism evidence="8 9">
    <name type="scientific">Digitaria exilis</name>
    <dbReference type="NCBI Taxonomy" id="1010633"/>
    <lineage>
        <taxon>Eukaryota</taxon>
        <taxon>Viridiplantae</taxon>
        <taxon>Streptophyta</taxon>
        <taxon>Embryophyta</taxon>
        <taxon>Tracheophyta</taxon>
        <taxon>Spermatophyta</taxon>
        <taxon>Magnoliopsida</taxon>
        <taxon>Liliopsida</taxon>
        <taxon>Poales</taxon>
        <taxon>Poaceae</taxon>
        <taxon>PACMAD clade</taxon>
        <taxon>Panicoideae</taxon>
        <taxon>Panicodae</taxon>
        <taxon>Paniceae</taxon>
        <taxon>Anthephorinae</taxon>
        <taxon>Digitaria</taxon>
    </lineage>
</organism>
<evidence type="ECO:0000313" key="8">
    <source>
        <dbReference type="EMBL" id="KAF8720130.1"/>
    </source>
</evidence>
<evidence type="ECO:0000256" key="4">
    <source>
        <dbReference type="ARBA" id="ARBA00023163"/>
    </source>
</evidence>
<proteinExistence type="predicted"/>
<dbReference type="PANTHER" id="PTHR34042:SF1">
    <property type="entry name" value="TRANSCRIPTION REPRESSOR OFP17"/>
    <property type="match status" value="1"/>
</dbReference>
<protein>
    <recommendedName>
        <fullName evidence="7">OVATE domain-containing protein</fullName>
    </recommendedName>
</protein>
<evidence type="ECO:0000256" key="5">
    <source>
        <dbReference type="ARBA" id="ARBA00023242"/>
    </source>
</evidence>
<keyword evidence="4" id="KW-0804">Transcription</keyword>
<dbReference type="PROSITE" id="PS51754">
    <property type="entry name" value="OVATE"/>
    <property type="match status" value="1"/>
</dbReference>
<evidence type="ECO:0000313" key="9">
    <source>
        <dbReference type="Proteomes" id="UP000636709"/>
    </source>
</evidence>
<dbReference type="EMBL" id="JACEFO010001700">
    <property type="protein sequence ID" value="KAF8720130.1"/>
    <property type="molecule type" value="Genomic_DNA"/>
</dbReference>
<dbReference type="InterPro" id="IPR006458">
    <property type="entry name" value="Ovate_C"/>
</dbReference>
<feature type="domain" description="OVATE" evidence="7">
    <location>
        <begin position="252"/>
        <end position="312"/>
    </location>
</feature>
<accession>A0A835C285</accession>
<comment type="subcellular location">
    <subcellularLocation>
        <location evidence="1">Nucleus</location>
    </subcellularLocation>
</comment>
<sequence>MCGVDPRVNPIGLVQHGCSCFASIAGGQAVTRDSRGFLNDSVGQEFPSLLSSSPPLPNQPLTQQEAPPPEDVAHSTTKTTPSYINNAAHVITHRTPPAHNHTEKMPVPLSHNHPPSCVACGILAPCRRALTRLFRVPASAALSIRAFRFRNLRKAAARMSPRRRRRRRTFRSVRAVFWPLIVPPSSSTPPASASTAEAEAVPVDAPDETVVHGETPLHAPVSSPETPAYVKVVARLRSGRSAASSSGDGEGEGEKKEEACRSFESCLMGMLVEEGKARDLQDVEELLRCWERLKSPVFVELVCRFYGELCNDLFTAPGVDKTDVDSGDGEGSVSTSGV</sequence>
<dbReference type="OrthoDB" id="1871608at2759"/>
<dbReference type="GO" id="GO:0045892">
    <property type="term" value="P:negative regulation of DNA-templated transcription"/>
    <property type="evidence" value="ECO:0007669"/>
    <property type="project" value="InterPro"/>
</dbReference>
<name>A0A835C285_9POAL</name>
<keyword evidence="5" id="KW-0539">Nucleus</keyword>
<evidence type="ECO:0000256" key="2">
    <source>
        <dbReference type="ARBA" id="ARBA00022491"/>
    </source>
</evidence>
<keyword evidence="3" id="KW-0805">Transcription regulation</keyword>
<dbReference type="PANTHER" id="PTHR34042">
    <property type="entry name" value="TRANSCRIPTION REPRESSOR OFP17"/>
    <property type="match status" value="1"/>
</dbReference>
<keyword evidence="9" id="KW-1185">Reference proteome</keyword>
<dbReference type="InterPro" id="IPR044686">
    <property type="entry name" value="OFP17"/>
</dbReference>
<comment type="caution">
    <text evidence="8">The sequence shown here is derived from an EMBL/GenBank/DDBJ whole genome shotgun (WGS) entry which is preliminary data.</text>
</comment>
<keyword evidence="2" id="KW-0678">Repressor</keyword>
<dbReference type="AlphaFoldDB" id="A0A835C285"/>
<reference evidence="8" key="1">
    <citation type="submission" date="2020-07" db="EMBL/GenBank/DDBJ databases">
        <title>Genome sequence and genetic diversity analysis of an under-domesticated orphan crop, white fonio (Digitaria exilis).</title>
        <authorList>
            <person name="Bennetzen J.L."/>
            <person name="Chen S."/>
            <person name="Ma X."/>
            <person name="Wang X."/>
            <person name="Yssel A.E.J."/>
            <person name="Chaluvadi S.R."/>
            <person name="Johnson M."/>
            <person name="Gangashetty P."/>
            <person name="Hamidou F."/>
            <person name="Sanogo M.D."/>
            <person name="Zwaenepoel A."/>
            <person name="Wallace J."/>
            <person name="Van De Peer Y."/>
            <person name="Van Deynze A."/>
        </authorList>
    </citation>
    <scope>NUCLEOTIDE SEQUENCE</scope>
    <source>
        <tissue evidence="8">Leaves</tissue>
    </source>
</reference>
<dbReference type="GO" id="GO:0005634">
    <property type="term" value="C:nucleus"/>
    <property type="evidence" value="ECO:0007669"/>
    <property type="project" value="UniProtKB-SubCell"/>
</dbReference>
<evidence type="ECO:0000256" key="6">
    <source>
        <dbReference type="SAM" id="MobiDB-lite"/>
    </source>
</evidence>
<gene>
    <name evidence="8" type="ORF">HU200_024912</name>
</gene>
<evidence type="ECO:0000259" key="7">
    <source>
        <dbReference type="PROSITE" id="PS51754"/>
    </source>
</evidence>
<feature type="region of interest" description="Disordered" evidence="6">
    <location>
        <begin position="46"/>
        <end position="78"/>
    </location>
</feature>
<dbReference type="Proteomes" id="UP000636709">
    <property type="component" value="Unassembled WGS sequence"/>
</dbReference>
<evidence type="ECO:0000256" key="1">
    <source>
        <dbReference type="ARBA" id="ARBA00004123"/>
    </source>
</evidence>
<evidence type="ECO:0000256" key="3">
    <source>
        <dbReference type="ARBA" id="ARBA00023015"/>
    </source>
</evidence>